<evidence type="ECO:0000256" key="5">
    <source>
        <dbReference type="SAM" id="Phobius"/>
    </source>
</evidence>
<keyword evidence="4 5" id="KW-0472">Membrane</keyword>
<evidence type="ECO:0000256" key="3">
    <source>
        <dbReference type="ARBA" id="ARBA00022989"/>
    </source>
</evidence>
<gene>
    <name evidence="6" type="ORF">DWB85_10105</name>
</gene>
<keyword evidence="3 5" id="KW-1133">Transmembrane helix</keyword>
<reference evidence="6 7" key="1">
    <citation type="submission" date="2018-07" db="EMBL/GenBank/DDBJ databases">
        <title>Halioglobus sp. genome submission.</title>
        <authorList>
            <person name="Ye M.-Q."/>
            <person name="Du Z.-J."/>
        </authorList>
    </citation>
    <scope>NUCLEOTIDE SEQUENCE [LARGE SCALE GENOMIC DNA]</scope>
    <source>
        <strain evidence="6 7">U0301</strain>
    </source>
</reference>
<sequence length="142" mass="15942">MELESNALALPVATMLLLTLVVWVTLFVTRMKYLTANKVDAERLKTPADVQALIPGDVSAAANNFKNLFEVPVVFYVTCFYLTLFGQVDSLHLGCAWVFVAGRILHSFIHCSYNRVMHRFLVYLLSSLALWVMVVRAFLAAV</sequence>
<dbReference type="Pfam" id="PF01124">
    <property type="entry name" value="MAPEG"/>
    <property type="match status" value="1"/>
</dbReference>
<dbReference type="GO" id="GO:0016020">
    <property type="term" value="C:membrane"/>
    <property type="evidence" value="ECO:0007669"/>
    <property type="project" value="UniProtKB-SubCell"/>
</dbReference>
<comment type="caution">
    <text evidence="6">The sequence shown here is derived from an EMBL/GenBank/DDBJ whole genome shotgun (WGS) entry which is preliminary data.</text>
</comment>
<dbReference type="InterPro" id="IPR001129">
    <property type="entry name" value="Membr-assoc_MAPEG"/>
</dbReference>
<evidence type="ECO:0000313" key="6">
    <source>
        <dbReference type="EMBL" id="RLQ21932.1"/>
    </source>
</evidence>
<dbReference type="RefSeq" id="WP_117954117.1">
    <property type="nucleotide sequence ID" value="NZ_QRAN01000009.1"/>
</dbReference>
<evidence type="ECO:0000313" key="7">
    <source>
        <dbReference type="Proteomes" id="UP000265509"/>
    </source>
</evidence>
<protein>
    <recommendedName>
        <fullName evidence="8">MAPEG family protein</fullName>
    </recommendedName>
</protein>
<feature type="transmembrane region" description="Helical" evidence="5">
    <location>
        <begin position="121"/>
        <end position="139"/>
    </location>
</feature>
<accession>A0A3L7E1C1</accession>
<dbReference type="EMBL" id="QRAN01000009">
    <property type="protein sequence ID" value="RLQ21932.1"/>
    <property type="molecule type" value="Genomic_DNA"/>
</dbReference>
<keyword evidence="2 5" id="KW-0812">Transmembrane</keyword>
<name>A0A3L7E1C1_9GAMM</name>
<dbReference type="Gene3D" id="1.20.120.550">
    <property type="entry name" value="Membrane associated eicosanoid/glutathione metabolism-like domain"/>
    <property type="match status" value="1"/>
</dbReference>
<feature type="transmembrane region" description="Helical" evidence="5">
    <location>
        <begin position="6"/>
        <end position="28"/>
    </location>
</feature>
<comment type="subcellular location">
    <subcellularLocation>
        <location evidence="1">Membrane</location>
    </subcellularLocation>
</comment>
<dbReference type="OrthoDB" id="5573101at2"/>
<evidence type="ECO:0000256" key="4">
    <source>
        <dbReference type="ARBA" id="ARBA00023136"/>
    </source>
</evidence>
<keyword evidence="7" id="KW-1185">Reference proteome</keyword>
<proteinExistence type="predicted"/>
<dbReference type="InterPro" id="IPR023352">
    <property type="entry name" value="MAPEG-like_dom_sf"/>
</dbReference>
<evidence type="ECO:0000256" key="2">
    <source>
        <dbReference type="ARBA" id="ARBA00022692"/>
    </source>
</evidence>
<evidence type="ECO:0000256" key="1">
    <source>
        <dbReference type="ARBA" id="ARBA00004370"/>
    </source>
</evidence>
<dbReference type="Proteomes" id="UP000265509">
    <property type="component" value="Unassembled WGS sequence"/>
</dbReference>
<dbReference type="SUPFAM" id="SSF161084">
    <property type="entry name" value="MAPEG domain-like"/>
    <property type="match status" value="1"/>
</dbReference>
<organism evidence="6 7">
    <name type="scientific">Seongchinamella sediminis</name>
    <dbReference type="NCBI Taxonomy" id="2283635"/>
    <lineage>
        <taxon>Bacteria</taxon>
        <taxon>Pseudomonadati</taxon>
        <taxon>Pseudomonadota</taxon>
        <taxon>Gammaproteobacteria</taxon>
        <taxon>Cellvibrionales</taxon>
        <taxon>Halieaceae</taxon>
        <taxon>Seongchinamella</taxon>
    </lineage>
</organism>
<dbReference type="AlphaFoldDB" id="A0A3L7E1C1"/>
<evidence type="ECO:0008006" key="8">
    <source>
        <dbReference type="Google" id="ProtNLM"/>
    </source>
</evidence>